<comment type="cofactor">
    <cofactor evidence="1">
        <name>Ca(2+)</name>
        <dbReference type="ChEBI" id="CHEBI:29108"/>
    </cofactor>
</comment>
<comment type="subunit">
    <text evidence="2">Monomer.</text>
</comment>
<dbReference type="InterPro" id="IPR008928">
    <property type="entry name" value="6-hairpin_glycosidase_sf"/>
</dbReference>
<dbReference type="PANTHER" id="PTHR12143:SF43">
    <property type="entry name" value="PUTATIVE-RELATED"/>
    <property type="match status" value="1"/>
</dbReference>
<dbReference type="SUPFAM" id="SSF48208">
    <property type="entry name" value="Six-hairpin glycosidases"/>
    <property type="match status" value="1"/>
</dbReference>
<proteinExistence type="predicted"/>
<dbReference type="NCBIfam" id="TIGR01180">
    <property type="entry name" value="aman2_put"/>
    <property type="match status" value="1"/>
</dbReference>
<feature type="domain" description="Glycosyl hydrolase family 92" evidence="6">
    <location>
        <begin position="240"/>
        <end position="737"/>
    </location>
</feature>
<dbReference type="RefSeq" id="WP_311534400.1">
    <property type="nucleotide sequence ID" value="NZ_JAVRHQ010000007.1"/>
</dbReference>
<dbReference type="InterPro" id="IPR050883">
    <property type="entry name" value="PNGase"/>
</dbReference>
<evidence type="ECO:0000256" key="1">
    <source>
        <dbReference type="ARBA" id="ARBA00001913"/>
    </source>
</evidence>
<keyword evidence="5" id="KW-0732">Signal</keyword>
<name>A0ABU3C8V0_9FLAO</name>
<reference evidence="8 9" key="1">
    <citation type="submission" date="2023-09" db="EMBL/GenBank/DDBJ databases">
        <authorList>
            <person name="Rey-Velasco X."/>
        </authorList>
    </citation>
    <scope>NUCLEOTIDE SEQUENCE [LARGE SCALE GENOMIC DNA]</scope>
    <source>
        <strain evidence="8 9">F363</strain>
    </source>
</reference>
<comment type="caution">
    <text evidence="8">The sequence shown here is derived from an EMBL/GenBank/DDBJ whole genome shotgun (WGS) entry which is preliminary data.</text>
</comment>
<feature type="domain" description="Glycosyl hydrolase family 92 N-terminal" evidence="7">
    <location>
        <begin position="35"/>
        <end position="234"/>
    </location>
</feature>
<evidence type="ECO:0000256" key="3">
    <source>
        <dbReference type="ARBA" id="ARBA00022837"/>
    </source>
</evidence>
<keyword evidence="8" id="KW-0326">Glycosidase</keyword>
<feature type="region of interest" description="Disordered" evidence="4">
    <location>
        <begin position="736"/>
        <end position="764"/>
    </location>
</feature>
<dbReference type="Gene3D" id="1.20.1610.10">
    <property type="entry name" value="alpha-1,2-mannosidases domains"/>
    <property type="match status" value="1"/>
</dbReference>
<dbReference type="InterPro" id="IPR012939">
    <property type="entry name" value="Glyco_hydro_92"/>
</dbReference>
<evidence type="ECO:0000256" key="4">
    <source>
        <dbReference type="SAM" id="MobiDB-lite"/>
    </source>
</evidence>
<keyword evidence="9" id="KW-1185">Reference proteome</keyword>
<dbReference type="PANTHER" id="PTHR12143">
    <property type="entry name" value="PEPTIDE N-GLYCANASE PNGASE -RELATED"/>
    <property type="match status" value="1"/>
</dbReference>
<keyword evidence="8" id="KW-0378">Hydrolase</keyword>
<evidence type="ECO:0000256" key="2">
    <source>
        <dbReference type="ARBA" id="ARBA00011245"/>
    </source>
</evidence>
<dbReference type="Pfam" id="PF07971">
    <property type="entry name" value="Glyco_hydro_92"/>
    <property type="match status" value="1"/>
</dbReference>
<evidence type="ECO:0000259" key="6">
    <source>
        <dbReference type="Pfam" id="PF07971"/>
    </source>
</evidence>
<gene>
    <name evidence="8" type="ORF">RM553_07990</name>
</gene>
<dbReference type="Pfam" id="PF17678">
    <property type="entry name" value="Glyco_hydro_92N"/>
    <property type="match status" value="1"/>
</dbReference>
<accession>A0ABU3C8V0</accession>
<dbReference type="Proteomes" id="UP001262889">
    <property type="component" value="Unassembled WGS sequence"/>
</dbReference>
<organism evidence="8 9">
    <name type="scientific">Autumnicola tepida</name>
    <dbReference type="NCBI Taxonomy" id="3075595"/>
    <lineage>
        <taxon>Bacteria</taxon>
        <taxon>Pseudomonadati</taxon>
        <taxon>Bacteroidota</taxon>
        <taxon>Flavobacteriia</taxon>
        <taxon>Flavobacteriales</taxon>
        <taxon>Flavobacteriaceae</taxon>
        <taxon>Autumnicola</taxon>
    </lineage>
</organism>
<evidence type="ECO:0000313" key="8">
    <source>
        <dbReference type="EMBL" id="MDT0642770.1"/>
    </source>
</evidence>
<evidence type="ECO:0000313" key="9">
    <source>
        <dbReference type="Proteomes" id="UP001262889"/>
    </source>
</evidence>
<evidence type="ECO:0000256" key="5">
    <source>
        <dbReference type="SAM" id="SignalP"/>
    </source>
</evidence>
<dbReference type="EC" id="3.2.1.-" evidence="8"/>
<dbReference type="Gene3D" id="3.30.2080.10">
    <property type="entry name" value="GH92 mannosidase domain"/>
    <property type="match status" value="1"/>
</dbReference>
<dbReference type="Gene3D" id="2.70.98.10">
    <property type="match status" value="1"/>
</dbReference>
<keyword evidence="3" id="KW-0106">Calcium</keyword>
<sequence>MKYLQIHIAVFLVMCFINAAGLKAQESDEKDFVDYVNPYIGNISHLLKPTHPAVHLPNSYLCLTPDRDDNTDITLRGLPLVRSEDYYSAFHLSPFQGDISEMKPVILYGYDNEKVTPYSYSVILDKKETEINFGVSHQSAIYQIKFEEKEDGYLIFNSARGEMKWDGKALSGHQVLKEGVRAYVYLLPDQAPMANYVLENRVLKDKSQAEGKNANIVLKYSKDSGEINLRYGISFISVEQAKKNMEGEVLENDIAGLQLEGRKIWDNTLKKIKVEGGSEDDKTVFYTALYRNFRFPVSIAEDGNYFSPFDEKIHKDNIKPFYSGLHDSGWNAYLGVRPLATLLEPEREEKILNSMLEVSSQLEYFRMPRYIGLTEHKVGMISNHYIISFLDAYNKGITGFDLEKAFRAGKSAMMERTLAPVSDEPAGELNRFYKQHGYVPALWEGQKEKFLPQVKPFTNRMALAVTLGAAHDDWALAQMAEELGMQEDFDYFCERSFNYRKLYNYGTGFFHPRDKSGRFILPIDYVYSGGLAGRDFYDESNGWIYRFALQYNIEDGIEMMGGKEVFASNLDELFSKPFPEERNVQLYRYHNQTGIVGHFSMGNEPSFHIPYLYNYLEKPWKTQKHIRILMKQWFRNDLLGIPGDEDAGALSAFIVFSSMGFYPVSPGVPVYNIGSPVFNKINIELSGNRNFAIIAKDNSEKNKYIQSAILNGKPLNKPWFSHSDVIKGGRLTLQMGPRPNKNWGIGPDASPPSMPLSECSSSDK</sequence>
<evidence type="ECO:0000259" key="7">
    <source>
        <dbReference type="Pfam" id="PF17678"/>
    </source>
</evidence>
<dbReference type="GO" id="GO:0016798">
    <property type="term" value="F:hydrolase activity, acting on glycosyl bonds"/>
    <property type="evidence" value="ECO:0007669"/>
    <property type="project" value="UniProtKB-KW"/>
</dbReference>
<protein>
    <submittedName>
        <fullName evidence="8">GH92 family glycosyl hydrolase</fullName>
        <ecNumber evidence="8">3.2.1.-</ecNumber>
    </submittedName>
</protein>
<dbReference type="InterPro" id="IPR041371">
    <property type="entry name" value="GH92_N"/>
</dbReference>
<dbReference type="Gene3D" id="1.20.1050.60">
    <property type="entry name" value="alpha-1,2-mannosidase"/>
    <property type="match status" value="1"/>
</dbReference>
<dbReference type="InterPro" id="IPR014718">
    <property type="entry name" value="GH-type_carb-bd"/>
</dbReference>
<dbReference type="InterPro" id="IPR005887">
    <property type="entry name" value="GH92_a_mannosidase_put"/>
</dbReference>
<dbReference type="EMBL" id="JAVRHQ010000007">
    <property type="protein sequence ID" value="MDT0642770.1"/>
    <property type="molecule type" value="Genomic_DNA"/>
</dbReference>
<feature type="signal peptide" evidence="5">
    <location>
        <begin position="1"/>
        <end position="19"/>
    </location>
</feature>
<feature type="chain" id="PRO_5046281902" evidence="5">
    <location>
        <begin position="20"/>
        <end position="764"/>
    </location>
</feature>